<evidence type="ECO:0000256" key="1">
    <source>
        <dbReference type="SAM" id="MobiDB-lite"/>
    </source>
</evidence>
<reference evidence="4" key="1">
    <citation type="journal article" date="2019" name="Int. J. Syst. Evol. Microbiol.">
        <title>The Global Catalogue of Microorganisms (GCM) 10K type strain sequencing project: providing services to taxonomists for standard genome sequencing and annotation.</title>
        <authorList>
            <consortium name="The Broad Institute Genomics Platform"/>
            <consortium name="The Broad Institute Genome Sequencing Center for Infectious Disease"/>
            <person name="Wu L."/>
            <person name="Ma J."/>
        </authorList>
    </citation>
    <scope>NUCLEOTIDE SEQUENCE [LARGE SCALE GENOMIC DNA]</scope>
    <source>
        <strain evidence="4">CCUG 58938</strain>
    </source>
</reference>
<dbReference type="RefSeq" id="WP_377582905.1">
    <property type="nucleotide sequence ID" value="NZ_JBHTKA010000008.1"/>
</dbReference>
<dbReference type="Proteomes" id="UP001597112">
    <property type="component" value="Unassembled WGS sequence"/>
</dbReference>
<keyword evidence="4" id="KW-1185">Reference proteome</keyword>
<proteinExistence type="predicted"/>
<gene>
    <name evidence="3" type="ORF">ACFQ21_22495</name>
</gene>
<name>A0ABW3K857_9BACT</name>
<evidence type="ECO:0000313" key="3">
    <source>
        <dbReference type="EMBL" id="MFD1002112.1"/>
    </source>
</evidence>
<feature type="compositionally biased region" description="Low complexity" evidence="1">
    <location>
        <begin position="52"/>
        <end position="65"/>
    </location>
</feature>
<sequence length="173" mass="19423">MEGLKQILYILSTIALLESCASTQKTSTASQGGKYSEDLSVLRPKVEAPAETTTTTTQTDNTKPTTQFVEPKLAVTQKLDGVLDSINHINLNRRFVEGYTIQVYSGRREEALSVKKQIATSLPRLNTEIQFTEPIFRVKVGKYYSRMDAQEDYASVKRYFPAAILIPEKIVIQ</sequence>
<dbReference type="Pfam" id="PF05036">
    <property type="entry name" value="SPOR"/>
    <property type="match status" value="1"/>
</dbReference>
<accession>A0ABW3K857</accession>
<dbReference type="EMBL" id="JBHTKA010000008">
    <property type="protein sequence ID" value="MFD1002112.1"/>
    <property type="molecule type" value="Genomic_DNA"/>
</dbReference>
<feature type="domain" description="SPOR" evidence="2">
    <location>
        <begin position="97"/>
        <end position="161"/>
    </location>
</feature>
<evidence type="ECO:0000259" key="2">
    <source>
        <dbReference type="Pfam" id="PF05036"/>
    </source>
</evidence>
<feature type="region of interest" description="Disordered" evidence="1">
    <location>
        <begin position="27"/>
        <end position="65"/>
    </location>
</feature>
<dbReference type="InterPro" id="IPR007730">
    <property type="entry name" value="SPOR-like_dom"/>
</dbReference>
<comment type="caution">
    <text evidence="3">The sequence shown here is derived from an EMBL/GenBank/DDBJ whole genome shotgun (WGS) entry which is preliminary data.</text>
</comment>
<evidence type="ECO:0000313" key="4">
    <source>
        <dbReference type="Proteomes" id="UP001597112"/>
    </source>
</evidence>
<organism evidence="3 4">
    <name type="scientific">Ohtaekwangia kribbensis</name>
    <dbReference type="NCBI Taxonomy" id="688913"/>
    <lineage>
        <taxon>Bacteria</taxon>
        <taxon>Pseudomonadati</taxon>
        <taxon>Bacteroidota</taxon>
        <taxon>Cytophagia</taxon>
        <taxon>Cytophagales</taxon>
        <taxon>Fulvivirgaceae</taxon>
        <taxon>Ohtaekwangia</taxon>
    </lineage>
</organism>
<protein>
    <submittedName>
        <fullName evidence="3">SPOR domain-containing protein</fullName>
    </submittedName>
</protein>